<dbReference type="OrthoDB" id="2408722at2759"/>
<dbReference type="EMBL" id="CAJVPY010000478">
    <property type="protein sequence ID" value="CAG8475295.1"/>
    <property type="molecule type" value="Genomic_DNA"/>
</dbReference>
<evidence type="ECO:0000313" key="2">
    <source>
        <dbReference type="Proteomes" id="UP000789405"/>
    </source>
</evidence>
<name>A0A9N8Z5Z5_9GLOM</name>
<keyword evidence="2" id="KW-1185">Reference proteome</keyword>
<dbReference type="AlphaFoldDB" id="A0A9N8Z5Z5"/>
<dbReference type="Proteomes" id="UP000789405">
    <property type="component" value="Unassembled WGS sequence"/>
</dbReference>
<reference evidence="1" key="1">
    <citation type="submission" date="2021-06" db="EMBL/GenBank/DDBJ databases">
        <authorList>
            <person name="Kallberg Y."/>
            <person name="Tangrot J."/>
            <person name="Rosling A."/>
        </authorList>
    </citation>
    <scope>NUCLEOTIDE SEQUENCE</scope>
    <source>
        <strain evidence="1">MA453B</strain>
    </source>
</reference>
<proteinExistence type="predicted"/>
<feature type="non-terminal residue" evidence="1">
    <location>
        <position position="112"/>
    </location>
</feature>
<evidence type="ECO:0000313" key="1">
    <source>
        <dbReference type="EMBL" id="CAG8475295.1"/>
    </source>
</evidence>
<organism evidence="1 2">
    <name type="scientific">Dentiscutata erythropus</name>
    <dbReference type="NCBI Taxonomy" id="1348616"/>
    <lineage>
        <taxon>Eukaryota</taxon>
        <taxon>Fungi</taxon>
        <taxon>Fungi incertae sedis</taxon>
        <taxon>Mucoromycota</taxon>
        <taxon>Glomeromycotina</taxon>
        <taxon>Glomeromycetes</taxon>
        <taxon>Diversisporales</taxon>
        <taxon>Gigasporaceae</taxon>
        <taxon>Dentiscutata</taxon>
    </lineage>
</organism>
<sequence length="112" mass="13231">MQSQAKSESISKYIPIAEKIRDYISCKYCQKHCYVYSNKFLTDNEQYDYQQALKSFSYSCGALIFPDEHYLKEEGKFSICYYCRNSDDLITPSQSLKESFKQIYPLCEVCEE</sequence>
<accession>A0A9N8Z5Z5</accession>
<protein>
    <submittedName>
        <fullName evidence="1">27589_t:CDS:1</fullName>
    </submittedName>
</protein>
<comment type="caution">
    <text evidence="1">The sequence shown here is derived from an EMBL/GenBank/DDBJ whole genome shotgun (WGS) entry which is preliminary data.</text>
</comment>
<gene>
    <name evidence="1" type="ORF">DERYTH_LOCUS1657</name>
</gene>